<proteinExistence type="predicted"/>
<evidence type="ECO:0000313" key="3">
    <source>
        <dbReference type="Proteomes" id="UP000494165"/>
    </source>
</evidence>
<name>A0A8S1CP08_9INSE</name>
<organism evidence="2 3">
    <name type="scientific">Cloeon dipterum</name>
    <dbReference type="NCBI Taxonomy" id="197152"/>
    <lineage>
        <taxon>Eukaryota</taxon>
        <taxon>Metazoa</taxon>
        <taxon>Ecdysozoa</taxon>
        <taxon>Arthropoda</taxon>
        <taxon>Hexapoda</taxon>
        <taxon>Insecta</taxon>
        <taxon>Pterygota</taxon>
        <taxon>Palaeoptera</taxon>
        <taxon>Ephemeroptera</taxon>
        <taxon>Pisciforma</taxon>
        <taxon>Baetidae</taxon>
        <taxon>Cloeon</taxon>
    </lineage>
</organism>
<feature type="region of interest" description="Disordered" evidence="1">
    <location>
        <begin position="186"/>
        <end position="207"/>
    </location>
</feature>
<protein>
    <submittedName>
        <fullName evidence="2">Uncharacterized protein</fullName>
    </submittedName>
</protein>
<dbReference type="AlphaFoldDB" id="A0A8S1CP08"/>
<accession>A0A8S1CP08</accession>
<reference evidence="2 3" key="1">
    <citation type="submission" date="2020-04" db="EMBL/GenBank/DDBJ databases">
        <authorList>
            <person name="Alioto T."/>
            <person name="Alioto T."/>
            <person name="Gomez Garrido J."/>
        </authorList>
    </citation>
    <scope>NUCLEOTIDE SEQUENCE [LARGE SCALE GENOMIC DNA]</scope>
</reference>
<gene>
    <name evidence="2" type="ORF">CLODIP_2_CD14686</name>
</gene>
<evidence type="ECO:0000313" key="2">
    <source>
        <dbReference type="EMBL" id="CAB3369966.1"/>
    </source>
</evidence>
<dbReference type="Proteomes" id="UP000494165">
    <property type="component" value="Unassembled WGS sequence"/>
</dbReference>
<keyword evidence="3" id="KW-1185">Reference proteome</keyword>
<sequence length="258" mass="29146">MEQVLCKYCKNPLGEMCCTYCRTASVFYKNNNPKDAPGLLKYIAGDLSILAESKAGFCLICNELMSPDEIYRHADVRHSETEMGPFFYFDIDGVESAIPAGIDVGHFIICPDCHNVVLKFMLIIHECQIVSSNAKGQDMPGMPDEAAGTNEFFDFLFNSELWDIMNPGQDLSMKTLPPSDQRAVDLGPKNGPKRPGHAVNVTEEKKKQEDTFTFRNPLAFEHGFDSLFNQQLTLRTDEEVAKVHKRPLKKREEKDTKQ</sequence>
<evidence type="ECO:0000256" key="1">
    <source>
        <dbReference type="SAM" id="MobiDB-lite"/>
    </source>
</evidence>
<comment type="caution">
    <text evidence="2">The sequence shown here is derived from an EMBL/GenBank/DDBJ whole genome shotgun (WGS) entry which is preliminary data.</text>
</comment>
<feature type="region of interest" description="Disordered" evidence="1">
    <location>
        <begin position="237"/>
        <end position="258"/>
    </location>
</feature>
<dbReference type="EMBL" id="CADEPI010000049">
    <property type="protein sequence ID" value="CAB3369966.1"/>
    <property type="molecule type" value="Genomic_DNA"/>
</dbReference>